<accession>A0A089L6U6</accession>
<dbReference type="GO" id="GO:0005886">
    <property type="term" value="C:plasma membrane"/>
    <property type="evidence" value="ECO:0007669"/>
    <property type="project" value="UniProtKB-SubCell"/>
</dbReference>
<comment type="subcellular location">
    <subcellularLocation>
        <location evidence="1">Cell inner membrane</location>
        <topology evidence="1">Multi-pass membrane protein</topology>
    </subcellularLocation>
    <subcellularLocation>
        <location evidence="8">Cell membrane</location>
        <topology evidence="8">Multi-pass membrane protein</topology>
    </subcellularLocation>
</comment>
<keyword evidence="4" id="KW-0997">Cell inner membrane</keyword>
<keyword evidence="11" id="KW-1185">Reference proteome</keyword>
<evidence type="ECO:0000259" key="9">
    <source>
        <dbReference type="PROSITE" id="PS50928"/>
    </source>
</evidence>
<keyword evidence="6 8" id="KW-1133">Transmembrane helix</keyword>
<organism evidence="10 11">
    <name type="scientific">Paenibacillus borealis</name>
    <dbReference type="NCBI Taxonomy" id="160799"/>
    <lineage>
        <taxon>Bacteria</taxon>
        <taxon>Bacillati</taxon>
        <taxon>Bacillota</taxon>
        <taxon>Bacilli</taxon>
        <taxon>Bacillales</taxon>
        <taxon>Paenibacillaceae</taxon>
        <taxon>Paenibacillus</taxon>
    </lineage>
</organism>
<dbReference type="InterPro" id="IPR000515">
    <property type="entry name" value="MetI-like"/>
</dbReference>
<name>A0A089L6U6_PAEBO</name>
<evidence type="ECO:0000313" key="10">
    <source>
        <dbReference type="EMBL" id="AIQ57211.1"/>
    </source>
</evidence>
<sequence length="561" mass="60409">MLRLLNVNRLGWMVSILLAVLVLCPLAAVIIQVLLPGVFFGELNIGDLSLLLDVFNRPLWRKSLENSLLLGIGTTLFGTLLGTALAVIRSRWRFAGATALDAAAWILFIMPSFILAQGWIMFSAGNGLAASLLGWKWVSGAVFTPGGLIAVMTFSKFPLAYLSVRAAMEWKMDMLSQAARLCGARPWRVWLTIEAPLLLPSICSGALLVFMDTIGDFGLPSAIAVVYRFPTLPYSIYSAIYTSPIRFDMAGVLSLYLVLLITLAIAVQFYILRRSRYDILSGRAERLVPGSSGRYNWLLSGTVILLLIVVIGIPIGSSIVMSVLQVQSDGLVRSNLTLQHYAELFRHGADLFPGIGRSLAIAATASLIGLLIGLGAAFVLSYSRFRFKKAIEAATLISFAVPGVVLGIGYIFVWNQKWLEVLGLRLYGKPSILVLAAIAGAIPVITRIITGSMAKVPEQLLDAAQMQGASLISRVRRILIPLIRGALVSGALAAFGSCVFDLAVNSILFPPNFVTLPIVIDDAFEDMRFGYASAATVTGGGIIVLILTVIEAVFKKKGATA</sequence>
<dbReference type="GO" id="GO:0055085">
    <property type="term" value="P:transmembrane transport"/>
    <property type="evidence" value="ECO:0007669"/>
    <property type="project" value="InterPro"/>
</dbReference>
<evidence type="ECO:0000256" key="7">
    <source>
        <dbReference type="ARBA" id="ARBA00023136"/>
    </source>
</evidence>
<dbReference type="HOGENOM" id="CLU_021838_1_0_9"/>
<dbReference type="CDD" id="cd06261">
    <property type="entry name" value="TM_PBP2"/>
    <property type="match status" value="2"/>
</dbReference>
<evidence type="ECO:0000256" key="6">
    <source>
        <dbReference type="ARBA" id="ARBA00022989"/>
    </source>
</evidence>
<feature type="transmembrane region" description="Helical" evidence="8">
    <location>
        <begin position="189"/>
        <end position="211"/>
    </location>
</feature>
<feature type="domain" description="ABC transmembrane type-1" evidence="9">
    <location>
        <begin position="355"/>
        <end position="555"/>
    </location>
</feature>
<evidence type="ECO:0000256" key="5">
    <source>
        <dbReference type="ARBA" id="ARBA00022692"/>
    </source>
</evidence>
<dbReference type="Proteomes" id="UP000029518">
    <property type="component" value="Chromosome"/>
</dbReference>
<dbReference type="AlphaFoldDB" id="A0A089L6U6"/>
<feature type="transmembrane region" description="Helical" evidence="8">
    <location>
        <begin position="12"/>
        <end position="35"/>
    </location>
</feature>
<dbReference type="Gene3D" id="1.10.3720.10">
    <property type="entry name" value="MetI-like"/>
    <property type="match status" value="2"/>
</dbReference>
<dbReference type="SUPFAM" id="SSF161098">
    <property type="entry name" value="MetI-like"/>
    <property type="match status" value="2"/>
</dbReference>
<dbReference type="PANTHER" id="PTHR43357">
    <property type="entry name" value="INNER MEMBRANE ABC TRANSPORTER PERMEASE PROTEIN YDCV"/>
    <property type="match status" value="1"/>
</dbReference>
<dbReference type="InterPro" id="IPR035906">
    <property type="entry name" value="MetI-like_sf"/>
</dbReference>
<feature type="transmembrane region" description="Helical" evidence="8">
    <location>
        <begin position="68"/>
        <end position="88"/>
    </location>
</feature>
<feature type="transmembrane region" description="Helical" evidence="8">
    <location>
        <begin position="486"/>
        <end position="509"/>
    </location>
</feature>
<dbReference type="RefSeq" id="WP_042211458.1">
    <property type="nucleotide sequence ID" value="NZ_CP009285.1"/>
</dbReference>
<keyword evidence="3" id="KW-1003">Cell membrane</keyword>
<proteinExistence type="inferred from homology"/>
<reference evidence="10" key="1">
    <citation type="submission" date="2014-08" db="EMBL/GenBank/DDBJ databases">
        <title>Comparative genomics of the Paenibacillus odorifer group.</title>
        <authorList>
            <person name="den Bakker H.C."/>
            <person name="Tsai Y.-C.Y.-C."/>
            <person name="Martin N."/>
            <person name="Korlach J."/>
            <person name="Wiedmann M."/>
        </authorList>
    </citation>
    <scope>NUCLEOTIDE SEQUENCE [LARGE SCALE GENOMIC DNA]</scope>
    <source>
        <strain evidence="10">DSM 13188</strain>
    </source>
</reference>
<evidence type="ECO:0000313" key="11">
    <source>
        <dbReference type="Proteomes" id="UP000029518"/>
    </source>
</evidence>
<feature type="transmembrane region" description="Helical" evidence="8">
    <location>
        <begin position="359"/>
        <end position="381"/>
    </location>
</feature>
<gene>
    <name evidence="10" type="ORF">PBOR_09910</name>
</gene>
<feature type="transmembrane region" description="Helical" evidence="8">
    <location>
        <begin position="432"/>
        <end position="450"/>
    </location>
</feature>
<dbReference type="PROSITE" id="PS50928">
    <property type="entry name" value="ABC_TM1"/>
    <property type="match status" value="2"/>
</dbReference>
<evidence type="ECO:0000256" key="2">
    <source>
        <dbReference type="ARBA" id="ARBA00022448"/>
    </source>
</evidence>
<keyword evidence="2 8" id="KW-0813">Transport</keyword>
<feature type="transmembrane region" description="Helical" evidence="8">
    <location>
        <begin position="100"/>
        <end position="122"/>
    </location>
</feature>
<keyword evidence="5 8" id="KW-0812">Transmembrane</keyword>
<dbReference type="EMBL" id="CP009285">
    <property type="protein sequence ID" value="AIQ57211.1"/>
    <property type="molecule type" value="Genomic_DNA"/>
</dbReference>
<dbReference type="OrthoDB" id="725at2"/>
<evidence type="ECO:0000256" key="8">
    <source>
        <dbReference type="RuleBase" id="RU363032"/>
    </source>
</evidence>
<protein>
    <submittedName>
        <fullName evidence="10">ABC transporter permease</fullName>
    </submittedName>
</protein>
<feature type="transmembrane region" description="Helical" evidence="8">
    <location>
        <begin position="529"/>
        <end position="554"/>
    </location>
</feature>
<evidence type="ECO:0000256" key="3">
    <source>
        <dbReference type="ARBA" id="ARBA00022475"/>
    </source>
</evidence>
<keyword evidence="7 8" id="KW-0472">Membrane</keyword>
<evidence type="ECO:0000256" key="4">
    <source>
        <dbReference type="ARBA" id="ARBA00022519"/>
    </source>
</evidence>
<dbReference type="Pfam" id="PF00528">
    <property type="entry name" value="BPD_transp_1"/>
    <property type="match status" value="2"/>
</dbReference>
<comment type="similarity">
    <text evidence="8">Belongs to the binding-protein-dependent transport system permease family.</text>
</comment>
<feature type="transmembrane region" description="Helical" evidence="8">
    <location>
        <begin position="293"/>
        <end position="315"/>
    </location>
</feature>
<dbReference type="KEGG" id="pbd:PBOR_09910"/>
<feature type="transmembrane region" description="Helical" evidence="8">
    <location>
        <begin position="393"/>
        <end position="412"/>
    </location>
</feature>
<feature type="transmembrane region" description="Helical" evidence="8">
    <location>
        <begin position="142"/>
        <end position="168"/>
    </location>
</feature>
<feature type="transmembrane region" description="Helical" evidence="8">
    <location>
        <begin position="253"/>
        <end position="272"/>
    </location>
</feature>
<feature type="domain" description="ABC transmembrane type-1" evidence="9">
    <location>
        <begin position="64"/>
        <end position="268"/>
    </location>
</feature>
<dbReference type="PANTHER" id="PTHR43357:SF4">
    <property type="entry name" value="INNER MEMBRANE ABC TRANSPORTER PERMEASE PROTEIN YDCV"/>
    <property type="match status" value="1"/>
</dbReference>
<evidence type="ECO:0000256" key="1">
    <source>
        <dbReference type="ARBA" id="ARBA00004429"/>
    </source>
</evidence>